<evidence type="ECO:0000259" key="10">
    <source>
        <dbReference type="Pfam" id="PF06333"/>
    </source>
</evidence>
<accession>A0A177B8V1</accession>
<dbReference type="Pfam" id="PF18296">
    <property type="entry name" value="MID_MedPIWI"/>
    <property type="match status" value="1"/>
</dbReference>
<evidence type="ECO:0000259" key="11">
    <source>
        <dbReference type="Pfam" id="PF11597"/>
    </source>
</evidence>
<dbReference type="PANTHER" id="PTHR48249:SF3">
    <property type="entry name" value="MEDIATOR OF RNA POLYMERASE II TRANSCRIPTION SUBUNIT 13"/>
    <property type="match status" value="1"/>
</dbReference>
<evidence type="ECO:0000256" key="9">
    <source>
        <dbReference type="RuleBase" id="RU364134"/>
    </source>
</evidence>
<feature type="domain" description="Mediator complex subunit Med13 C-terminal" evidence="10">
    <location>
        <begin position="1392"/>
        <end position="1761"/>
    </location>
</feature>
<keyword evidence="4 9" id="KW-0678">Repressor</keyword>
<keyword evidence="7 9" id="KW-0804">Transcription</keyword>
<dbReference type="InterPro" id="IPR041285">
    <property type="entry name" value="MID_MedPIWI"/>
</dbReference>
<dbReference type="OrthoDB" id="103819at2759"/>
<evidence type="ECO:0000256" key="1">
    <source>
        <dbReference type="ARBA" id="ARBA00004123"/>
    </source>
</evidence>
<dbReference type="Pfam" id="PF11597">
    <property type="entry name" value="Med13_N"/>
    <property type="match status" value="1"/>
</dbReference>
<feature type="domain" description="Mediator complex subunit Med13 N-terminal" evidence="11">
    <location>
        <begin position="6"/>
        <end position="219"/>
    </location>
</feature>
<keyword evidence="6 9" id="KW-0010">Activator</keyword>
<dbReference type="GO" id="GO:0045944">
    <property type="term" value="P:positive regulation of transcription by RNA polymerase II"/>
    <property type="evidence" value="ECO:0007669"/>
    <property type="project" value="TreeGrafter"/>
</dbReference>
<reference evidence="13 14" key="1">
    <citation type="submission" date="2016-04" db="EMBL/GenBank/DDBJ databases">
        <title>The genome of Intoshia linei affirms orthonectids as highly simplified spiralians.</title>
        <authorList>
            <person name="Mikhailov K.V."/>
            <person name="Slusarev G.S."/>
            <person name="Nikitin M.A."/>
            <person name="Logacheva M.D."/>
            <person name="Penin A."/>
            <person name="Aleoshin V."/>
            <person name="Panchin Y.V."/>
        </authorList>
    </citation>
    <scope>NUCLEOTIDE SEQUENCE [LARGE SCALE GENOMIC DNA]</scope>
    <source>
        <strain evidence="13">Intl2013</strain>
        <tissue evidence="13">Whole animal</tissue>
    </source>
</reference>
<comment type="subcellular location">
    <subcellularLocation>
        <location evidence="1 9">Nucleus</location>
    </subcellularLocation>
</comment>
<evidence type="ECO:0000256" key="5">
    <source>
        <dbReference type="ARBA" id="ARBA00023015"/>
    </source>
</evidence>
<proteinExistence type="inferred from homology"/>
<dbReference type="Proteomes" id="UP000078046">
    <property type="component" value="Unassembled WGS sequence"/>
</dbReference>
<dbReference type="EMBL" id="LWCA01000118">
    <property type="protein sequence ID" value="OAF70718.1"/>
    <property type="molecule type" value="Genomic_DNA"/>
</dbReference>
<dbReference type="InterPro" id="IPR009401">
    <property type="entry name" value="Med13_C"/>
</dbReference>
<evidence type="ECO:0000259" key="12">
    <source>
        <dbReference type="Pfam" id="PF18296"/>
    </source>
</evidence>
<evidence type="ECO:0000256" key="4">
    <source>
        <dbReference type="ARBA" id="ARBA00022491"/>
    </source>
</evidence>
<evidence type="ECO:0000256" key="7">
    <source>
        <dbReference type="ARBA" id="ARBA00023163"/>
    </source>
</evidence>
<sequence>MNQCSLQDCYTNVFCLCDIKGIRWKCFVSTPSETFDPLNERILDAYLRCVRENLMCVWRRVRAENPGYNNAFCIQLWVFWYKDEPNVIKQELSQEFKILEDGNFETTMNYCCRVLLFKCIHSLIQEHLLLNGFMRFGKWFVKPISNLSKKLSNQPSAISISFSLFLLNDIFVFCFVEMGQHPPIRMLTNNDISLVMRDPSDKYEVMLAPYGIRAFICGTQRYVFKDTFPVYVWKSFFPIIVSSADDDKICVVDVAIGTCRQIYPVKLIAILINGEIDKFAVFNQQIDEGSNSIKTIVKSDKKNTTNQQKNTRNPLPTILNVKSFLSAKINKETFINLTKICLQMSWRTDEKETIYTRNVKLTSLGTNSRGKIQYEFRNHRQNVAKLASIRTLCSVFHNSQADSLILKEDIDRSDVSIFHTIKRKKSCTIDEINHKKFKVKNVHFTNNETVYSPISKKENLAITFSLNSNQTISTPINSIEEWIPPVISVSPCEIVWNANLHPDLDSVQEDFLPFFKRKPLNICDMVPFKQRKIEIALIDIPINSMHTKDDDSVLSDEYIDFNCDLFNVPDVPKQIQIQDKVSEIRKKNESINFLNTFYETNEKISTFYINKKNVFTPLNIFEVECSVSFVNECSVISDQYKPIPMSMDYFDYPKPNGNIFGEHNESPGFKCFKTVSSVLTNFVCIKNFNYAETAMEDSSHVELKESLNESKTDVIGPPLSETFQVDMVPTPKNFISDPSPGTPLNQSKMCNFFTAGYKSFSEDCSLSAQIANVNQNEMENEGTFFSPARNLTKSPFTNSYLYECNSSVALMAIYDTILNDSYDLNFEECTICVCNNGITNPNALLLAYQGINDFPGKKFLLDSDYEPSPCLCAFNLGVYRKIIFFNSVLNQDLYGALNVTQSSKLIEHLKTKQLYGSTCKQLCTPELLATFINQVFSLQTSPFLLNLYYSSFDSCIIPVKTILKLSDQNKAILNALEISLTKENSSSMFSPKSSKLKGSLLHNWAYHFNMVGQIQSKENMFVMLRSLQPLLKEALNKRRPGLVLEDKFNVFGPLTWKDFHLMSGRSSPNETCCSLSHPMILTAGKNDQNVMVHPYAVKYWKSLSLKPISGARKFKYVCITMNQQNIFQFIKSFIEKVANEFLFCDLGKLNPCYIAEFNGEFIQIDGEMVKNLTENQREQKHFDLGTNLFAQNLYMFFNVLEFYIIPILTKYFTNNFHKNLTFVVYIIDTFKFLGLQEKYRKTSTLYLIGIFNKLIKSLPDYLKPIVNLKILPLRYILDAPNWQKSYQSVSFQIYNMSNYHSDKFSTISTHSFYQNSIHLNNRKIKDYQDVKLQRKCKPFILAPRREPVARLLETKTGVNFDPDILSKYKNYNKPAPIPLSNTSFRDDSSTIVLNVAYVPSNDQKLIIVTYTDSTTELLDKFIVNMDTIIDKFNSPVRIAIKRIWRHLKNIVIRGNLDARLVITRLGVMGHNEIKAWGRLINRHGLFLHPSSIKSCNICNEYKSSYSLNVNGKFRSICLLSFIPNCKLIILTDYIKKAEQKFNQTGNNLGTPKDFNSTHIMVFPVSANAHIPCSKDWEDNDHFGVYDGGGANDANKLLDVFPDMEKSIMEADMADILEAMVPATENNINLTPHSNYFNLEDQAESEPMLLEQPMAVGYYVSTVIERNIHSWFNLSNTQYSNNFFNSSPINFKALLHINISRVSFTGEINENRNEKSAQSILDARQPPSVLRFVLKMFNDLSWMTIDMENGKRKSALPIHILMLLELHQSLDYIF</sequence>
<organism evidence="13 14">
    <name type="scientific">Intoshia linei</name>
    <dbReference type="NCBI Taxonomy" id="1819745"/>
    <lineage>
        <taxon>Eukaryota</taxon>
        <taxon>Metazoa</taxon>
        <taxon>Spiralia</taxon>
        <taxon>Lophotrochozoa</taxon>
        <taxon>Mesozoa</taxon>
        <taxon>Orthonectida</taxon>
        <taxon>Rhopaluridae</taxon>
        <taxon>Intoshia</taxon>
    </lineage>
</organism>
<dbReference type="InterPro" id="IPR021643">
    <property type="entry name" value="Mediator_Med13_N"/>
</dbReference>
<keyword evidence="5 9" id="KW-0805">Transcription regulation</keyword>
<comment type="subunit">
    <text evidence="9">Component of the Mediator complex.</text>
</comment>
<comment type="similarity">
    <text evidence="2 9">Belongs to the Mediator complex subunit 13 family.</text>
</comment>
<evidence type="ECO:0000256" key="8">
    <source>
        <dbReference type="ARBA" id="ARBA00023242"/>
    </source>
</evidence>
<evidence type="ECO:0000313" key="13">
    <source>
        <dbReference type="EMBL" id="OAF70718.1"/>
    </source>
</evidence>
<gene>
    <name evidence="13" type="ORF">A3Q56_01524</name>
</gene>
<dbReference type="InterPro" id="IPR051139">
    <property type="entry name" value="Mediator_complx_sub13"/>
</dbReference>
<dbReference type="PANTHER" id="PTHR48249">
    <property type="entry name" value="MEDIATOR OF RNA POLYMERASE II TRANSCRIPTION SUBUNIT 13"/>
    <property type="match status" value="1"/>
</dbReference>
<evidence type="ECO:0000313" key="14">
    <source>
        <dbReference type="Proteomes" id="UP000078046"/>
    </source>
</evidence>
<evidence type="ECO:0000256" key="6">
    <source>
        <dbReference type="ARBA" id="ARBA00023159"/>
    </source>
</evidence>
<protein>
    <recommendedName>
        <fullName evidence="3 9">Mediator of RNA polymerase II transcription subunit 13</fullName>
    </recommendedName>
</protein>
<evidence type="ECO:0000256" key="2">
    <source>
        <dbReference type="ARBA" id="ARBA00009354"/>
    </source>
</evidence>
<comment type="function">
    <text evidence="9">Component of the Mediator complex, a coactivator involved in regulated transcription of nearly all RNA polymerase II-dependent genes. Mediator functions as a bridge to convey information from gene-specific regulatory proteins to the basal RNA polymerase II transcription machinery. Mediator is recruited to promoters by direct interactions with regulatory proteins and serves as a scaffold for the assembly of a functional preinitiation complex with RNA polymerase II and the general transcription factors.</text>
</comment>
<name>A0A177B8V1_9BILA</name>
<dbReference type="GO" id="GO:0016592">
    <property type="term" value="C:mediator complex"/>
    <property type="evidence" value="ECO:0007669"/>
    <property type="project" value="InterPro"/>
</dbReference>
<dbReference type="GO" id="GO:0003713">
    <property type="term" value="F:transcription coactivator activity"/>
    <property type="evidence" value="ECO:0007669"/>
    <property type="project" value="TreeGrafter"/>
</dbReference>
<keyword evidence="14" id="KW-1185">Reference proteome</keyword>
<evidence type="ECO:0000256" key="3">
    <source>
        <dbReference type="ARBA" id="ARBA00019618"/>
    </source>
</evidence>
<comment type="caution">
    <text evidence="13">The sequence shown here is derived from an EMBL/GenBank/DDBJ whole genome shotgun (WGS) entry which is preliminary data.</text>
</comment>
<keyword evidence="8 9" id="KW-0539">Nucleus</keyword>
<dbReference type="Pfam" id="PF06333">
    <property type="entry name" value="Med13_C"/>
    <property type="match status" value="1"/>
</dbReference>
<feature type="domain" description="MID" evidence="12">
    <location>
        <begin position="1112"/>
        <end position="1295"/>
    </location>
</feature>